<reference evidence="1" key="1">
    <citation type="journal article" date="2022" name="Int. J. Mol. Sci.">
        <title>Draft Genome of Tanacetum Coccineum: Genomic Comparison of Closely Related Tanacetum-Family Plants.</title>
        <authorList>
            <person name="Yamashiro T."/>
            <person name="Shiraishi A."/>
            <person name="Nakayama K."/>
            <person name="Satake H."/>
        </authorList>
    </citation>
    <scope>NUCLEOTIDE SEQUENCE</scope>
</reference>
<dbReference type="Proteomes" id="UP001151760">
    <property type="component" value="Unassembled WGS sequence"/>
</dbReference>
<gene>
    <name evidence="1" type="ORF">Tco_0728426</name>
</gene>
<evidence type="ECO:0000313" key="2">
    <source>
        <dbReference type="Proteomes" id="UP001151760"/>
    </source>
</evidence>
<evidence type="ECO:0000313" key="1">
    <source>
        <dbReference type="EMBL" id="GJS78545.1"/>
    </source>
</evidence>
<dbReference type="PANTHER" id="PTHR12616">
    <property type="entry name" value="VACUOLAR PROTEIN SORTING VPS41"/>
    <property type="match status" value="1"/>
</dbReference>
<keyword evidence="2" id="KW-1185">Reference proteome</keyword>
<proteinExistence type="predicted"/>
<accession>A0ABQ4YLY3</accession>
<name>A0ABQ4YLY3_9ASTR</name>
<dbReference type="EMBL" id="BQNB010010532">
    <property type="protein sequence ID" value="GJS78545.1"/>
    <property type="molecule type" value="Genomic_DNA"/>
</dbReference>
<sequence>MAMTSPLCTLSFPNASTILISTKYSLECTPLADIPIATDLELGLLYTSLEYLRDAFLKSVPDPWDYFDSQQVNVTNQEARTKQIMVEALRKDRVQSGDVIAIDKVSLSENLGIRLRMMTLKSNDGYVRLPTVMMKLLSDNGNQDFGDFKATILGMLGTYDYEKRILNTPTSLIEDDTYYMMKLLKKELLMGMARVRIIESVD</sequence>
<organism evidence="1 2">
    <name type="scientific">Tanacetum coccineum</name>
    <dbReference type="NCBI Taxonomy" id="301880"/>
    <lineage>
        <taxon>Eukaryota</taxon>
        <taxon>Viridiplantae</taxon>
        <taxon>Streptophyta</taxon>
        <taxon>Embryophyta</taxon>
        <taxon>Tracheophyta</taxon>
        <taxon>Spermatophyta</taxon>
        <taxon>Magnoliopsida</taxon>
        <taxon>eudicotyledons</taxon>
        <taxon>Gunneridae</taxon>
        <taxon>Pentapetalae</taxon>
        <taxon>asterids</taxon>
        <taxon>campanulids</taxon>
        <taxon>Asterales</taxon>
        <taxon>Asteraceae</taxon>
        <taxon>Asteroideae</taxon>
        <taxon>Anthemideae</taxon>
        <taxon>Anthemidinae</taxon>
        <taxon>Tanacetum</taxon>
    </lineage>
</organism>
<comment type="caution">
    <text evidence="1">The sequence shown here is derived from an EMBL/GenBank/DDBJ whole genome shotgun (WGS) entry which is preliminary data.</text>
</comment>
<dbReference type="InterPro" id="IPR045111">
    <property type="entry name" value="Vps41/Vps8"/>
</dbReference>
<dbReference type="PANTHER" id="PTHR12616:SF8">
    <property type="entry name" value="VACUOLAR PROTEIN SORTING-ASSOCIATED PROTEIN 8 HOMOLOG"/>
    <property type="match status" value="1"/>
</dbReference>
<reference evidence="1" key="2">
    <citation type="submission" date="2022-01" db="EMBL/GenBank/DDBJ databases">
        <authorList>
            <person name="Yamashiro T."/>
            <person name="Shiraishi A."/>
            <person name="Satake H."/>
            <person name="Nakayama K."/>
        </authorList>
    </citation>
    <scope>NUCLEOTIDE SEQUENCE</scope>
</reference>
<protein>
    <submittedName>
        <fullName evidence="1">Uncharacterized protein</fullName>
    </submittedName>
</protein>